<dbReference type="AlphaFoldDB" id="A0A429MN05"/>
<dbReference type="PANTHER" id="PTHR21198">
    <property type="entry name" value="GLUTAMATE RACEMASE"/>
    <property type="match status" value="1"/>
</dbReference>
<dbReference type="GO" id="GO:0008881">
    <property type="term" value="F:glutamate racemase activity"/>
    <property type="evidence" value="ECO:0007669"/>
    <property type="project" value="TreeGrafter"/>
</dbReference>
<dbReference type="Proteomes" id="UP000280073">
    <property type="component" value="Unassembled WGS sequence"/>
</dbReference>
<comment type="caution">
    <text evidence="2">The sequence shown here is derived from an EMBL/GenBank/DDBJ whole genome shotgun (WGS) entry which is preliminary data.</text>
</comment>
<dbReference type="Gene3D" id="3.40.50.1860">
    <property type="match status" value="1"/>
</dbReference>
<dbReference type="InterPro" id="IPR001920">
    <property type="entry name" value="Asp/Glu_race"/>
</dbReference>
<feature type="non-terminal residue" evidence="2">
    <location>
        <position position="99"/>
    </location>
</feature>
<dbReference type="PROSITE" id="PS00923">
    <property type="entry name" value="ASP_GLU_RACEMASE_1"/>
    <property type="match status" value="1"/>
</dbReference>
<dbReference type="SUPFAM" id="SSF53681">
    <property type="entry name" value="Aspartate/glutamate racemase"/>
    <property type="match status" value="1"/>
</dbReference>
<evidence type="ECO:0000313" key="2">
    <source>
        <dbReference type="EMBL" id="RSR51982.1"/>
    </source>
</evidence>
<protein>
    <submittedName>
        <fullName evidence="2">Glutamate racemase</fullName>
    </submittedName>
</protein>
<gene>
    <name evidence="2" type="ORF">EA686_15375</name>
</gene>
<reference evidence="2 3" key="1">
    <citation type="submission" date="2018-10" db="EMBL/GenBank/DDBJ databases">
        <title>GWAS and RNA-Seq identify cryptic mechanisms of antimicrobial resistance in Acinetobacter baumannii.</title>
        <authorList>
            <person name="Sahl J.W."/>
        </authorList>
    </citation>
    <scope>NUCLEOTIDE SEQUENCE [LARGE SCALE GENOMIC DNA]</scope>
    <source>
        <strain evidence="2 3">TG28175</strain>
    </source>
</reference>
<dbReference type="InterPro" id="IPR018187">
    <property type="entry name" value="Asp/Glu_racemase_AS_1"/>
</dbReference>
<keyword evidence="1" id="KW-0413">Isomerase</keyword>
<accession>A0A429MN05</accession>
<sequence>MTAIQPLFTELEPMPKALADAPIGIFDSGIGGMSVAAEIAKYLPNERIVYYADTAYVPYGPRSDEEIRELTARAVDWLYRQGCKIAVVACNTASAFSLD</sequence>
<proteinExistence type="predicted"/>
<dbReference type="GO" id="GO:0009252">
    <property type="term" value="P:peptidoglycan biosynthetic process"/>
    <property type="evidence" value="ECO:0007669"/>
    <property type="project" value="TreeGrafter"/>
</dbReference>
<name>A0A429MN05_ACIBA</name>
<evidence type="ECO:0000256" key="1">
    <source>
        <dbReference type="ARBA" id="ARBA00023235"/>
    </source>
</evidence>
<organism evidence="2 3">
    <name type="scientific">Acinetobacter baumannii</name>
    <dbReference type="NCBI Taxonomy" id="470"/>
    <lineage>
        <taxon>Bacteria</taxon>
        <taxon>Pseudomonadati</taxon>
        <taxon>Pseudomonadota</taxon>
        <taxon>Gammaproteobacteria</taxon>
        <taxon>Moraxellales</taxon>
        <taxon>Moraxellaceae</taxon>
        <taxon>Acinetobacter</taxon>
        <taxon>Acinetobacter calcoaceticus/baumannii complex</taxon>
    </lineage>
</organism>
<evidence type="ECO:0000313" key="3">
    <source>
        <dbReference type="Proteomes" id="UP000280073"/>
    </source>
</evidence>
<dbReference type="PANTHER" id="PTHR21198:SF2">
    <property type="entry name" value="GLUTAMATE RACEMASE"/>
    <property type="match status" value="1"/>
</dbReference>
<dbReference type="EMBL" id="RFDI01000868">
    <property type="protein sequence ID" value="RSR51982.1"/>
    <property type="molecule type" value="Genomic_DNA"/>
</dbReference>